<dbReference type="Pfam" id="PF13499">
    <property type="entry name" value="EF-hand_7"/>
    <property type="match status" value="1"/>
</dbReference>
<dbReference type="CDD" id="cd00051">
    <property type="entry name" value="EFh"/>
    <property type="match status" value="1"/>
</dbReference>
<proteinExistence type="inferred from homology"/>
<dbReference type="Gene3D" id="1.10.238.10">
    <property type="entry name" value="EF-hand"/>
    <property type="match status" value="1"/>
</dbReference>
<evidence type="ECO:0000259" key="3">
    <source>
        <dbReference type="PROSITE" id="PS50222"/>
    </source>
</evidence>
<dbReference type="EMBL" id="UZAM01007903">
    <property type="protein sequence ID" value="VDP02102.1"/>
    <property type="molecule type" value="Genomic_DNA"/>
</dbReference>
<keyword evidence="2" id="KW-0106">Calcium</keyword>
<name>A0A183IJA8_9BILA</name>
<dbReference type="WBParaSite" id="SBAD_0000387401-mRNA-1">
    <property type="protein sequence ID" value="SBAD_0000387401-mRNA-1"/>
    <property type="gene ID" value="SBAD_0000387401"/>
</dbReference>
<dbReference type="InterPro" id="IPR051739">
    <property type="entry name" value="Rhomboid_IM_Serine_Proteases"/>
</dbReference>
<evidence type="ECO:0000313" key="6">
    <source>
        <dbReference type="WBParaSite" id="SBAD_0000387401-mRNA-1"/>
    </source>
</evidence>
<dbReference type="GO" id="GO:0005509">
    <property type="term" value="F:calcium ion binding"/>
    <property type="evidence" value="ECO:0007669"/>
    <property type="project" value="InterPro"/>
</dbReference>
<dbReference type="PROSITE" id="PS50222">
    <property type="entry name" value="EF_HAND_2"/>
    <property type="match status" value="1"/>
</dbReference>
<dbReference type="SMART" id="SM00054">
    <property type="entry name" value="EFh"/>
    <property type="match status" value="2"/>
</dbReference>
<evidence type="ECO:0000313" key="5">
    <source>
        <dbReference type="Proteomes" id="UP000270296"/>
    </source>
</evidence>
<dbReference type="PANTHER" id="PTHR45840:SF9">
    <property type="entry name" value="INACTIVE RHOMBOID-RELATED PROTEIN 2"/>
    <property type="match status" value="1"/>
</dbReference>
<dbReference type="InterPro" id="IPR011992">
    <property type="entry name" value="EF-hand-dom_pair"/>
</dbReference>
<comment type="similarity">
    <text evidence="1">Belongs to the peptidase S54 family.</text>
</comment>
<sequence>MMVQAYRPEELRAPLDGIFCHPLLRTVIVTTAVAETSSSCAFRPFPPCGASIALSGPPHITSFHKFHIHLKRLPPCLIFYMAYSGLMKAELSVLYERDAEASAGESFVTMTPTQATVCYAKDWLSIFRQYDIDNDGFIPFHEMSRYIDEVGHQFDLTRDQKMELLAGVDRNADKYIDFSEFCFMLCRAKKMHLKRLLFHAARTVIPKSQREEHFTYLSQYSCIPPPIFILLITAVEVSVSSRFSDG</sequence>
<gene>
    <name evidence="4" type="ORF">SBAD_LOCUS3704</name>
</gene>
<dbReference type="SUPFAM" id="SSF47473">
    <property type="entry name" value="EF-hand"/>
    <property type="match status" value="1"/>
</dbReference>
<dbReference type="GO" id="GO:0004252">
    <property type="term" value="F:serine-type endopeptidase activity"/>
    <property type="evidence" value="ECO:0007669"/>
    <property type="project" value="TreeGrafter"/>
</dbReference>
<keyword evidence="5" id="KW-1185">Reference proteome</keyword>
<dbReference type="OrthoDB" id="418595at2759"/>
<evidence type="ECO:0000313" key="4">
    <source>
        <dbReference type="EMBL" id="VDP02102.1"/>
    </source>
</evidence>
<dbReference type="PROSITE" id="PS00018">
    <property type="entry name" value="EF_HAND_1"/>
    <property type="match status" value="1"/>
</dbReference>
<reference evidence="6" key="1">
    <citation type="submission" date="2016-06" db="UniProtKB">
        <authorList>
            <consortium name="WormBaseParasite"/>
        </authorList>
    </citation>
    <scope>IDENTIFICATION</scope>
</reference>
<evidence type="ECO:0000256" key="1">
    <source>
        <dbReference type="ARBA" id="ARBA00009045"/>
    </source>
</evidence>
<dbReference type="Proteomes" id="UP000270296">
    <property type="component" value="Unassembled WGS sequence"/>
</dbReference>
<accession>A0A183IJA8</accession>
<dbReference type="InterPro" id="IPR018247">
    <property type="entry name" value="EF_Hand_1_Ca_BS"/>
</dbReference>
<dbReference type="InterPro" id="IPR002048">
    <property type="entry name" value="EF_hand_dom"/>
</dbReference>
<reference evidence="4 5" key="2">
    <citation type="submission" date="2018-11" db="EMBL/GenBank/DDBJ databases">
        <authorList>
            <consortium name="Pathogen Informatics"/>
        </authorList>
    </citation>
    <scope>NUCLEOTIDE SEQUENCE [LARGE SCALE GENOMIC DNA]</scope>
</reference>
<protein>
    <submittedName>
        <fullName evidence="6">EF-hand domain-containing protein</fullName>
    </submittedName>
</protein>
<evidence type="ECO:0000256" key="2">
    <source>
        <dbReference type="ARBA" id="ARBA00022837"/>
    </source>
</evidence>
<organism evidence="6">
    <name type="scientific">Soboliphyme baturini</name>
    <dbReference type="NCBI Taxonomy" id="241478"/>
    <lineage>
        <taxon>Eukaryota</taxon>
        <taxon>Metazoa</taxon>
        <taxon>Ecdysozoa</taxon>
        <taxon>Nematoda</taxon>
        <taxon>Enoplea</taxon>
        <taxon>Dorylaimia</taxon>
        <taxon>Dioctophymatida</taxon>
        <taxon>Dioctophymatoidea</taxon>
        <taxon>Soboliphymatidae</taxon>
        <taxon>Soboliphyme</taxon>
    </lineage>
</organism>
<dbReference type="AlphaFoldDB" id="A0A183IJA8"/>
<dbReference type="PANTHER" id="PTHR45840">
    <property type="entry name" value="RHOMBOID-RELATED PROTEIN"/>
    <property type="match status" value="1"/>
</dbReference>
<feature type="domain" description="EF-hand" evidence="3">
    <location>
        <begin position="118"/>
        <end position="153"/>
    </location>
</feature>